<keyword evidence="7 10" id="KW-0472">Membrane</keyword>
<keyword evidence="6 11" id="KW-0798">TonB box</keyword>
<keyword evidence="4 10" id="KW-0812">Transmembrane</keyword>
<evidence type="ECO:0000256" key="5">
    <source>
        <dbReference type="ARBA" id="ARBA00022729"/>
    </source>
</evidence>
<sequence>MTKLYFLLSLFSVLFFFSQKKDSATLISEVRIDAYKKSTPFIVSTKSVSVVSENLLDQNIPERMLESVNQIPGARMEERSPASYRISVRGSTLRSPFGVRNIKVYLDDFILSDASGNTYFNLISPQLIDRMEVYKGPESGDYGAVTGGTVLLQTRISDNLSADLAIGSYGAFSQSFDFSKQFGKHFLQVFQNYYQTDSYREQSQVQRKQLFIKDNFQYSEKALLKAMLIYSDLDYETPGGLTLEQMQANRKQARPATSTLPGAKEQEAGIGNKMLLTGLSHEFNFNSNFSHFILVQGSYVDFENPFITNFENRFEKNFALRTHFNYEKNWNKVSLAYRFGFEGGINDVLIKNYDNNKGIEGKSQNFDQIKYTSGFYFLSQKLNFNEKFFTDISISLNSNSYDWQRLYPDSKNGNIKFKNQWLPNFGITYLVGKGFSVRGKIGKGNSAPTNEEIRSSNQEFSLNLVPEYGWNKEIGIRKQFGNFVFIEGNYFDFRMNDAIVRRQNEAGQEYFINQGKTVQKGIEVLLESKNFSLKNDFFNNFKFRFSGSFYNFKFENYKQLNTDFSGNDVTGVPKTTINSLLNFTFFKKLSVDYSHFYTSKIPLNDANSVWSEPSLVGNIQFRFPLDLDKLRLNLYLQIQNLYNTDYVLGFDVNAFGNRFYNPAAKRNFIFGVNVLF</sequence>
<gene>
    <name evidence="14" type="ORF">J2781_000732</name>
</gene>
<keyword evidence="5" id="KW-0732">Signal</keyword>
<dbReference type="Pfam" id="PF07715">
    <property type="entry name" value="Plug"/>
    <property type="match status" value="1"/>
</dbReference>
<keyword evidence="15" id="KW-1185">Reference proteome</keyword>
<dbReference type="Gene3D" id="2.170.130.10">
    <property type="entry name" value="TonB-dependent receptor, plug domain"/>
    <property type="match status" value="1"/>
</dbReference>
<comment type="subcellular location">
    <subcellularLocation>
        <location evidence="1 10">Cell outer membrane</location>
        <topology evidence="1 10">Multi-pass membrane protein</topology>
    </subcellularLocation>
</comment>
<protein>
    <submittedName>
        <fullName evidence="14">Iron complex outermembrane receptor protein</fullName>
    </submittedName>
</protein>
<evidence type="ECO:0000259" key="13">
    <source>
        <dbReference type="Pfam" id="PF07715"/>
    </source>
</evidence>
<keyword evidence="8 14" id="KW-0675">Receptor</keyword>
<dbReference type="InterPro" id="IPR037066">
    <property type="entry name" value="Plug_dom_sf"/>
</dbReference>
<evidence type="ECO:0000256" key="7">
    <source>
        <dbReference type="ARBA" id="ARBA00023136"/>
    </source>
</evidence>
<evidence type="ECO:0000256" key="3">
    <source>
        <dbReference type="ARBA" id="ARBA00022452"/>
    </source>
</evidence>
<evidence type="ECO:0000256" key="9">
    <source>
        <dbReference type="ARBA" id="ARBA00023237"/>
    </source>
</evidence>
<comment type="similarity">
    <text evidence="10 11">Belongs to the TonB-dependent receptor family.</text>
</comment>
<comment type="caution">
    <text evidence="14">The sequence shown here is derived from an EMBL/GenBank/DDBJ whole genome shotgun (WGS) entry which is preliminary data.</text>
</comment>
<evidence type="ECO:0000256" key="6">
    <source>
        <dbReference type="ARBA" id="ARBA00023077"/>
    </source>
</evidence>
<evidence type="ECO:0000256" key="4">
    <source>
        <dbReference type="ARBA" id="ARBA00022692"/>
    </source>
</evidence>
<dbReference type="SUPFAM" id="SSF56935">
    <property type="entry name" value="Porins"/>
    <property type="match status" value="1"/>
</dbReference>
<dbReference type="PANTHER" id="PTHR30069:SF29">
    <property type="entry name" value="HEMOGLOBIN AND HEMOGLOBIN-HAPTOGLOBIN-BINDING PROTEIN 1-RELATED"/>
    <property type="match status" value="1"/>
</dbReference>
<dbReference type="RefSeq" id="WP_115980284.1">
    <property type="nucleotide sequence ID" value="NZ_JAVDQS010000002.1"/>
</dbReference>
<proteinExistence type="inferred from homology"/>
<dbReference type="EMBL" id="JAVDQS010000002">
    <property type="protein sequence ID" value="MDR6403817.1"/>
    <property type="molecule type" value="Genomic_DNA"/>
</dbReference>
<evidence type="ECO:0000256" key="10">
    <source>
        <dbReference type="PROSITE-ProRule" id="PRU01360"/>
    </source>
</evidence>
<evidence type="ECO:0000313" key="14">
    <source>
        <dbReference type="EMBL" id="MDR6403817.1"/>
    </source>
</evidence>
<dbReference type="InterPro" id="IPR039426">
    <property type="entry name" value="TonB-dep_rcpt-like"/>
</dbReference>
<evidence type="ECO:0000256" key="1">
    <source>
        <dbReference type="ARBA" id="ARBA00004571"/>
    </source>
</evidence>
<keyword evidence="3 10" id="KW-1134">Transmembrane beta strand</keyword>
<feature type="domain" description="TonB-dependent receptor-like beta-barrel" evidence="12">
    <location>
        <begin position="267"/>
        <end position="641"/>
    </location>
</feature>
<keyword evidence="2 10" id="KW-0813">Transport</keyword>
<evidence type="ECO:0000256" key="11">
    <source>
        <dbReference type="RuleBase" id="RU003357"/>
    </source>
</evidence>
<name>A0ABU1LAU3_9FLAO</name>
<feature type="domain" description="TonB-dependent receptor plug" evidence="13">
    <location>
        <begin position="45"/>
        <end position="148"/>
    </location>
</feature>
<evidence type="ECO:0000256" key="8">
    <source>
        <dbReference type="ARBA" id="ARBA00023170"/>
    </source>
</evidence>
<evidence type="ECO:0000313" key="15">
    <source>
        <dbReference type="Proteomes" id="UP001184853"/>
    </source>
</evidence>
<evidence type="ECO:0000256" key="2">
    <source>
        <dbReference type="ARBA" id="ARBA00022448"/>
    </source>
</evidence>
<dbReference type="Gene3D" id="2.40.170.20">
    <property type="entry name" value="TonB-dependent receptor, beta-barrel domain"/>
    <property type="match status" value="1"/>
</dbReference>
<dbReference type="InterPro" id="IPR000531">
    <property type="entry name" value="Beta-barrel_TonB"/>
</dbReference>
<evidence type="ECO:0000259" key="12">
    <source>
        <dbReference type="Pfam" id="PF00593"/>
    </source>
</evidence>
<dbReference type="InterPro" id="IPR012910">
    <property type="entry name" value="Plug_dom"/>
</dbReference>
<accession>A0ABU1LAU3</accession>
<keyword evidence="9 10" id="KW-0998">Cell outer membrane</keyword>
<dbReference type="Pfam" id="PF00593">
    <property type="entry name" value="TonB_dep_Rec_b-barrel"/>
    <property type="match status" value="1"/>
</dbReference>
<dbReference type="InterPro" id="IPR036942">
    <property type="entry name" value="Beta-barrel_TonB_sf"/>
</dbReference>
<dbReference type="Proteomes" id="UP001184853">
    <property type="component" value="Unassembled WGS sequence"/>
</dbReference>
<organism evidence="14 15">
    <name type="scientific">Chryseobacterium geocarposphaerae</name>
    <dbReference type="NCBI Taxonomy" id="1416776"/>
    <lineage>
        <taxon>Bacteria</taxon>
        <taxon>Pseudomonadati</taxon>
        <taxon>Bacteroidota</taxon>
        <taxon>Flavobacteriia</taxon>
        <taxon>Flavobacteriales</taxon>
        <taxon>Weeksellaceae</taxon>
        <taxon>Chryseobacterium group</taxon>
        <taxon>Chryseobacterium</taxon>
    </lineage>
</organism>
<dbReference type="PANTHER" id="PTHR30069">
    <property type="entry name" value="TONB-DEPENDENT OUTER MEMBRANE RECEPTOR"/>
    <property type="match status" value="1"/>
</dbReference>
<reference evidence="14 15" key="1">
    <citation type="submission" date="2023-07" db="EMBL/GenBank/DDBJ databases">
        <title>Sorghum-associated microbial communities from plants grown in Nebraska, USA.</title>
        <authorList>
            <person name="Schachtman D."/>
        </authorList>
    </citation>
    <scope>NUCLEOTIDE SEQUENCE [LARGE SCALE GENOMIC DNA]</scope>
    <source>
        <strain evidence="14 15">DS1709</strain>
    </source>
</reference>
<dbReference type="PROSITE" id="PS52016">
    <property type="entry name" value="TONB_DEPENDENT_REC_3"/>
    <property type="match status" value="1"/>
</dbReference>